<dbReference type="EMBL" id="BAABMM010000012">
    <property type="protein sequence ID" value="GAA5252000.1"/>
    <property type="molecule type" value="Genomic_DNA"/>
</dbReference>
<evidence type="ECO:0000313" key="1">
    <source>
        <dbReference type="EMBL" id="GAA5252000.1"/>
    </source>
</evidence>
<comment type="caution">
    <text evidence="1">The sequence shown here is derived from an EMBL/GenBank/DDBJ whole genome shotgun (WGS) entry which is preliminary data.</text>
</comment>
<sequence length="59" mass="6629">MDVLATSKGTGYVLPNSASNTNATITTEEQKNIMTIVLKFELQDILSKKTYMNRLLLHK</sequence>
<dbReference type="Proteomes" id="UP001628124">
    <property type="component" value="Unassembled WGS sequence"/>
</dbReference>
<name>A0ABP9TVR2_9RICK</name>
<dbReference type="RefSeq" id="WP_412707693.1">
    <property type="nucleotide sequence ID" value="NZ_BAABMM010000012.1"/>
</dbReference>
<keyword evidence="2" id="KW-1185">Reference proteome</keyword>
<organism evidence="1 2">
    <name type="scientific">Candidatus Rickettsia kedanie</name>
    <dbReference type="NCBI Taxonomy" id="3115352"/>
    <lineage>
        <taxon>Bacteria</taxon>
        <taxon>Pseudomonadati</taxon>
        <taxon>Pseudomonadota</taxon>
        <taxon>Alphaproteobacteria</taxon>
        <taxon>Rickettsiales</taxon>
        <taxon>Rickettsiaceae</taxon>
        <taxon>Rickettsieae</taxon>
        <taxon>Rickettsia</taxon>
        <taxon>spotted fever group</taxon>
    </lineage>
</organism>
<reference evidence="1 2" key="1">
    <citation type="journal article" date="2024" name="Microbiol. Immunol.">
        <title>Discovery of a novel spotted fever group Rickettsia, 'Candidatus Rickettsia kedanie,' in unfed larval chigger mites, Leptotrombidium scutellare.</title>
        <authorList>
            <person name="Ogawa M."/>
            <person name="Matsutani M."/>
            <person name="Katayama T."/>
            <person name="Takada N."/>
            <person name="Noda S."/>
            <person name="Takahashi M."/>
            <person name="Kageyama D."/>
            <person name="Hanaoka N."/>
            <person name="Ebihara H."/>
        </authorList>
    </citation>
    <scope>NUCLEOTIDE SEQUENCE [LARGE SCALE GENOMIC DNA]</scope>
    <source>
        <strain evidence="1 2">KNCP2-13</strain>
    </source>
</reference>
<proteinExistence type="predicted"/>
<protein>
    <submittedName>
        <fullName evidence="1">Uncharacterized protein</fullName>
    </submittedName>
</protein>
<evidence type="ECO:0000313" key="2">
    <source>
        <dbReference type="Proteomes" id="UP001628124"/>
    </source>
</evidence>
<gene>
    <name evidence="1" type="ORF">KNCP2_02880</name>
</gene>
<accession>A0ABP9TVR2</accession>